<evidence type="ECO:0000259" key="1">
    <source>
        <dbReference type="Pfam" id="PF08291"/>
    </source>
</evidence>
<reference evidence="2 3" key="1">
    <citation type="journal article" date="2014" name="Genome Announc.">
        <title>Draft Genome Sequence of Lysobacter capsici AZ78, a Bacterium Antagonistic to Plant-Pathogenic Oomycetes.</title>
        <authorList>
            <person name="Puopolo G."/>
            <person name="Sonego P."/>
            <person name="Engelen K."/>
            <person name="Pertot I."/>
        </authorList>
    </citation>
    <scope>NUCLEOTIDE SEQUENCE [LARGE SCALE GENOMIC DNA]</scope>
    <source>
        <strain evidence="2 3">AZ78</strain>
    </source>
</reference>
<dbReference type="AlphaFoldDB" id="A0A108UDT6"/>
<comment type="caution">
    <text evidence="2">The sequence shown here is derived from an EMBL/GenBank/DDBJ whole genome shotgun (WGS) entry which is preliminary data.</text>
</comment>
<feature type="domain" description="Peptidase M15A C-terminal" evidence="1">
    <location>
        <begin position="14"/>
        <end position="82"/>
    </location>
</feature>
<dbReference type="Pfam" id="PF08291">
    <property type="entry name" value="Peptidase_M15_3"/>
    <property type="match status" value="1"/>
</dbReference>
<dbReference type="EMBL" id="JAJA02000001">
    <property type="protein sequence ID" value="KWS07270.1"/>
    <property type="molecule type" value="Genomic_DNA"/>
</dbReference>
<protein>
    <recommendedName>
        <fullName evidence="1">Peptidase M15A C-terminal domain-containing protein</fullName>
    </recommendedName>
</protein>
<accession>A0A108UDT6</accession>
<dbReference type="SUPFAM" id="SSF55166">
    <property type="entry name" value="Hedgehog/DD-peptidase"/>
    <property type="match status" value="1"/>
</dbReference>
<organism evidence="2 3">
    <name type="scientific">Lysobacter capsici AZ78</name>
    <dbReference type="NCBI Taxonomy" id="1444315"/>
    <lineage>
        <taxon>Bacteria</taxon>
        <taxon>Pseudomonadati</taxon>
        <taxon>Pseudomonadota</taxon>
        <taxon>Gammaproteobacteria</taxon>
        <taxon>Lysobacterales</taxon>
        <taxon>Lysobacteraceae</taxon>
        <taxon>Lysobacter</taxon>
    </lineage>
</organism>
<dbReference type="InterPro" id="IPR009045">
    <property type="entry name" value="Zn_M74/Hedgehog-like"/>
</dbReference>
<sequence>MIADLRAAGLLEGVEITSGYRDATLNRCEGGSSHSRHMSGGAYDFDLARDADTQALCDFWRRRGPASGFGLGFYDARHLHIDTAGFRTWGEDYT</sequence>
<evidence type="ECO:0000313" key="2">
    <source>
        <dbReference type="EMBL" id="KWS07270.1"/>
    </source>
</evidence>
<dbReference type="InterPro" id="IPR013230">
    <property type="entry name" value="Peptidase_M15A_C"/>
</dbReference>
<dbReference type="Gene3D" id="3.30.1380.10">
    <property type="match status" value="1"/>
</dbReference>
<name>A0A108UDT6_9GAMM</name>
<evidence type="ECO:0000313" key="3">
    <source>
        <dbReference type="Proteomes" id="UP000023435"/>
    </source>
</evidence>
<proteinExistence type="predicted"/>
<keyword evidence="3" id="KW-1185">Reference proteome</keyword>
<gene>
    <name evidence="2" type="ORF">AZ78_4831</name>
</gene>
<dbReference type="Proteomes" id="UP000023435">
    <property type="component" value="Unassembled WGS sequence"/>
</dbReference>